<evidence type="ECO:0000256" key="11">
    <source>
        <dbReference type="ARBA" id="ARBA00023317"/>
    </source>
</evidence>
<name>A0A2N3PLB5_9HELI</name>
<reference evidence="13 14" key="1">
    <citation type="submission" date="2016-07" db="EMBL/GenBank/DDBJ databases">
        <title>Detection of Helicobacter winghamensis from caecal content of red fox (Vulpes vulpes).</title>
        <authorList>
            <person name="Zanoni R.G."/>
            <person name="Florio D."/>
            <person name="Caffara M."/>
            <person name="Renzi M."/>
            <person name="Parisi A."/>
            <person name="Pasquali F."/>
            <person name="Manfreda G."/>
        </authorList>
    </citation>
    <scope>NUCLEOTIDE SEQUENCE [LARGE SCALE GENOMIC DNA]</scope>
    <source>
        <strain evidence="13 14">295_13</strain>
    </source>
</reference>
<dbReference type="EMBL" id="MBPK01000003">
    <property type="protein sequence ID" value="PKT82529.1"/>
    <property type="molecule type" value="Genomic_DNA"/>
</dbReference>
<comment type="cofactor">
    <cofactor evidence="1">
        <name>pyruvate</name>
        <dbReference type="ChEBI" id="CHEBI:15361"/>
    </cofactor>
</comment>
<sequence>MFEKFASYAFPFRLQGWINRAYVRIFDIKLDEFDTLASYPTLNALFTRSLVKMRSFDKMESNMIAPCDSMIMEFGECVDNRAMQIKGKHYFISDFIKTKLDEGYCYVNFYLSPRDYHRFHAPLNLKIKRLEFITGVLLGVSEKALLRYNEVFTKNKRVVLECEDDFGEILYFVAIGALNVGRIQINFAPEVTGFKKSQTLHFDTPIIVKKGEEIGSFLMGSTIVLLSKNWKYDLKLKEKVYFGQCIAKKTNKKLEFKINERKLNDENAH</sequence>
<dbReference type="AlphaFoldDB" id="A0A2N3PLB5"/>
<comment type="pathway">
    <text evidence="2">Lipid metabolism.</text>
</comment>
<evidence type="ECO:0000256" key="6">
    <source>
        <dbReference type="ARBA" id="ARBA00023098"/>
    </source>
</evidence>
<evidence type="ECO:0000313" key="13">
    <source>
        <dbReference type="EMBL" id="PKT82529.1"/>
    </source>
</evidence>
<keyword evidence="11" id="KW-0670">Pyruvate</keyword>
<dbReference type="UniPathway" id="UPA00558"/>
<dbReference type="PANTHER" id="PTHR10067">
    <property type="entry name" value="PHOSPHATIDYLSERINE DECARBOXYLASE"/>
    <property type="match status" value="1"/>
</dbReference>
<keyword evidence="8" id="KW-0594">Phospholipid biosynthesis</keyword>
<keyword evidence="14" id="KW-1185">Reference proteome</keyword>
<dbReference type="InterPro" id="IPR033177">
    <property type="entry name" value="PSD-B"/>
</dbReference>
<dbReference type="GO" id="GO:0004609">
    <property type="term" value="F:phosphatidylserine decarboxylase activity"/>
    <property type="evidence" value="ECO:0007669"/>
    <property type="project" value="UniProtKB-EC"/>
</dbReference>
<evidence type="ECO:0000256" key="9">
    <source>
        <dbReference type="ARBA" id="ARBA00023239"/>
    </source>
</evidence>
<proteinExistence type="predicted"/>
<keyword evidence="6" id="KW-0443">Lipid metabolism</keyword>
<keyword evidence="5" id="KW-0210">Decarboxylase</keyword>
<dbReference type="GO" id="GO:0006646">
    <property type="term" value="P:phosphatidylethanolamine biosynthetic process"/>
    <property type="evidence" value="ECO:0007669"/>
    <property type="project" value="UniProtKB-UniPathway"/>
</dbReference>
<dbReference type="EC" id="4.1.1.65" evidence="3"/>
<evidence type="ECO:0000256" key="4">
    <source>
        <dbReference type="ARBA" id="ARBA00022516"/>
    </source>
</evidence>
<accession>A0A2N3PLB5</accession>
<dbReference type="Proteomes" id="UP000233350">
    <property type="component" value="Unassembled WGS sequence"/>
</dbReference>
<keyword evidence="4" id="KW-0444">Lipid biosynthesis</keyword>
<dbReference type="NCBIfam" id="NF003038">
    <property type="entry name" value="PRK03934.1"/>
    <property type="match status" value="1"/>
</dbReference>
<evidence type="ECO:0000313" key="14">
    <source>
        <dbReference type="Proteomes" id="UP000233350"/>
    </source>
</evidence>
<evidence type="ECO:0000256" key="2">
    <source>
        <dbReference type="ARBA" id="ARBA00005189"/>
    </source>
</evidence>
<protein>
    <recommendedName>
        <fullName evidence="3">phosphatidylserine decarboxylase</fullName>
        <ecNumber evidence="3">4.1.1.65</ecNumber>
    </recommendedName>
</protein>
<keyword evidence="7" id="KW-0865">Zymogen</keyword>
<gene>
    <name evidence="13" type="ORF">BCM31_05870</name>
</gene>
<evidence type="ECO:0000256" key="7">
    <source>
        <dbReference type="ARBA" id="ARBA00023145"/>
    </source>
</evidence>
<dbReference type="InterPro" id="IPR003817">
    <property type="entry name" value="PS_Dcarbxylase"/>
</dbReference>
<evidence type="ECO:0000256" key="1">
    <source>
        <dbReference type="ARBA" id="ARBA00001928"/>
    </source>
</evidence>
<dbReference type="PANTHER" id="PTHR10067:SF6">
    <property type="entry name" value="PHOSPHATIDYLSERINE DECARBOXYLASE PROENZYME, MITOCHONDRIAL"/>
    <property type="match status" value="1"/>
</dbReference>
<organism evidence="13 14">
    <name type="scientific">Helicobacter winghamensis</name>
    <dbReference type="NCBI Taxonomy" id="157268"/>
    <lineage>
        <taxon>Bacteria</taxon>
        <taxon>Pseudomonadati</taxon>
        <taxon>Campylobacterota</taxon>
        <taxon>Epsilonproteobacteria</taxon>
        <taxon>Campylobacterales</taxon>
        <taxon>Helicobacteraceae</taxon>
        <taxon>Helicobacter</taxon>
    </lineage>
</organism>
<evidence type="ECO:0000256" key="12">
    <source>
        <dbReference type="ARBA" id="ARBA00024326"/>
    </source>
</evidence>
<comment type="pathway">
    <text evidence="12">Phospholipid metabolism; phosphatidylethanolamine biosynthesis.</text>
</comment>
<keyword evidence="10" id="KW-1208">Phospholipid metabolism</keyword>
<dbReference type="NCBIfam" id="TIGR00163">
    <property type="entry name" value="PS_decarb"/>
    <property type="match status" value="1"/>
</dbReference>
<evidence type="ECO:0000256" key="3">
    <source>
        <dbReference type="ARBA" id="ARBA00012243"/>
    </source>
</evidence>
<keyword evidence="9" id="KW-0456">Lyase</keyword>
<evidence type="ECO:0000256" key="10">
    <source>
        <dbReference type="ARBA" id="ARBA00023264"/>
    </source>
</evidence>
<dbReference type="Pfam" id="PF02666">
    <property type="entry name" value="PS_Dcarbxylase"/>
    <property type="match status" value="1"/>
</dbReference>
<comment type="caution">
    <text evidence="13">The sequence shown here is derived from an EMBL/GenBank/DDBJ whole genome shotgun (WGS) entry which is preliminary data.</text>
</comment>
<evidence type="ECO:0000256" key="8">
    <source>
        <dbReference type="ARBA" id="ARBA00023209"/>
    </source>
</evidence>
<evidence type="ECO:0000256" key="5">
    <source>
        <dbReference type="ARBA" id="ARBA00022793"/>
    </source>
</evidence>
<dbReference type="STRING" id="556267.HWAG_01507"/>